<evidence type="ECO:0000313" key="9">
    <source>
        <dbReference type="Proteomes" id="UP001500282"/>
    </source>
</evidence>
<dbReference type="CDD" id="cd17365">
    <property type="entry name" value="MFS_PcaK_like"/>
    <property type="match status" value="1"/>
</dbReference>
<evidence type="ECO:0000259" key="7">
    <source>
        <dbReference type="PROSITE" id="PS50850"/>
    </source>
</evidence>
<dbReference type="Proteomes" id="UP001500282">
    <property type="component" value="Unassembled WGS sequence"/>
</dbReference>
<evidence type="ECO:0000256" key="6">
    <source>
        <dbReference type="SAM" id="Phobius"/>
    </source>
</evidence>
<evidence type="ECO:0000256" key="4">
    <source>
        <dbReference type="ARBA" id="ARBA00023136"/>
    </source>
</evidence>
<reference evidence="9" key="1">
    <citation type="journal article" date="2019" name="Int. J. Syst. Evol. Microbiol.">
        <title>The Global Catalogue of Microorganisms (GCM) 10K type strain sequencing project: providing services to taxonomists for standard genome sequencing and annotation.</title>
        <authorList>
            <consortium name="The Broad Institute Genomics Platform"/>
            <consortium name="The Broad Institute Genome Sequencing Center for Infectious Disease"/>
            <person name="Wu L."/>
            <person name="Ma J."/>
        </authorList>
    </citation>
    <scope>NUCLEOTIDE SEQUENCE [LARGE SCALE GENOMIC DNA]</scope>
    <source>
        <strain evidence="9">JCM 11448</strain>
    </source>
</reference>
<feature type="transmembrane region" description="Helical" evidence="6">
    <location>
        <begin position="182"/>
        <end position="206"/>
    </location>
</feature>
<dbReference type="Pfam" id="PF07690">
    <property type="entry name" value="MFS_1"/>
    <property type="match status" value="1"/>
</dbReference>
<feature type="transmembrane region" description="Helical" evidence="6">
    <location>
        <begin position="16"/>
        <end position="42"/>
    </location>
</feature>
<comment type="subcellular location">
    <subcellularLocation>
        <location evidence="1">Cell membrane</location>
        <topology evidence="1">Multi-pass membrane protein</topology>
    </subcellularLocation>
</comment>
<evidence type="ECO:0000313" key="8">
    <source>
        <dbReference type="EMBL" id="GAA1266211.1"/>
    </source>
</evidence>
<keyword evidence="3 6" id="KW-1133">Transmembrane helix</keyword>
<feature type="transmembrane region" description="Helical" evidence="6">
    <location>
        <begin position="89"/>
        <end position="108"/>
    </location>
</feature>
<gene>
    <name evidence="8" type="ORF">GCM10009579_25860</name>
</gene>
<dbReference type="PROSITE" id="PS50850">
    <property type="entry name" value="MFS"/>
    <property type="match status" value="1"/>
</dbReference>
<dbReference type="EMBL" id="BAAAIH010000011">
    <property type="protein sequence ID" value="GAA1266211.1"/>
    <property type="molecule type" value="Genomic_DNA"/>
</dbReference>
<feature type="transmembrane region" description="Helical" evidence="6">
    <location>
        <begin position="148"/>
        <end position="170"/>
    </location>
</feature>
<name>A0ABP4HKX7_9ACTN</name>
<feature type="transmembrane region" description="Helical" evidence="6">
    <location>
        <begin position="114"/>
        <end position="136"/>
    </location>
</feature>
<feature type="transmembrane region" description="Helical" evidence="6">
    <location>
        <begin position="355"/>
        <end position="376"/>
    </location>
</feature>
<dbReference type="InterPro" id="IPR020846">
    <property type="entry name" value="MFS_dom"/>
</dbReference>
<feature type="transmembrane region" description="Helical" evidence="6">
    <location>
        <begin position="266"/>
        <end position="286"/>
    </location>
</feature>
<feature type="region of interest" description="Disordered" evidence="5">
    <location>
        <begin position="222"/>
        <end position="245"/>
    </location>
</feature>
<dbReference type="InterPro" id="IPR011701">
    <property type="entry name" value="MFS"/>
</dbReference>
<dbReference type="SUPFAM" id="SSF103473">
    <property type="entry name" value="MFS general substrate transporter"/>
    <property type="match status" value="1"/>
</dbReference>
<feature type="domain" description="Major facilitator superfamily (MFS) profile" evidence="7">
    <location>
        <begin position="21"/>
        <end position="442"/>
    </location>
</feature>
<keyword evidence="9" id="KW-1185">Reference proteome</keyword>
<evidence type="ECO:0000256" key="5">
    <source>
        <dbReference type="SAM" id="MobiDB-lite"/>
    </source>
</evidence>
<dbReference type="Gene3D" id="1.20.1250.20">
    <property type="entry name" value="MFS general substrate transporter like domains"/>
    <property type="match status" value="1"/>
</dbReference>
<keyword evidence="2 6" id="KW-0812">Transmembrane</keyword>
<feature type="compositionally biased region" description="Pro residues" evidence="5">
    <location>
        <begin position="227"/>
        <end position="236"/>
    </location>
</feature>
<feature type="transmembrane region" description="Helical" evidence="6">
    <location>
        <begin position="298"/>
        <end position="318"/>
    </location>
</feature>
<accession>A0ABP4HKX7</accession>
<evidence type="ECO:0000256" key="1">
    <source>
        <dbReference type="ARBA" id="ARBA00004651"/>
    </source>
</evidence>
<feature type="transmembrane region" description="Helical" evidence="6">
    <location>
        <begin position="62"/>
        <end position="80"/>
    </location>
</feature>
<feature type="transmembrane region" description="Helical" evidence="6">
    <location>
        <begin position="388"/>
        <end position="406"/>
    </location>
</feature>
<organism evidence="8 9">
    <name type="scientific">Streptomyces javensis</name>
    <dbReference type="NCBI Taxonomy" id="114698"/>
    <lineage>
        <taxon>Bacteria</taxon>
        <taxon>Bacillati</taxon>
        <taxon>Actinomycetota</taxon>
        <taxon>Actinomycetes</taxon>
        <taxon>Kitasatosporales</taxon>
        <taxon>Streptomycetaceae</taxon>
        <taxon>Streptomyces</taxon>
        <taxon>Streptomyces violaceusniger group</taxon>
    </lineage>
</organism>
<dbReference type="InterPro" id="IPR036259">
    <property type="entry name" value="MFS_trans_sf"/>
</dbReference>
<feature type="transmembrane region" description="Helical" evidence="6">
    <location>
        <begin position="418"/>
        <end position="439"/>
    </location>
</feature>
<dbReference type="PANTHER" id="PTHR23508">
    <property type="entry name" value="CARBOXYLIC ACID TRANSPORTER PROTEIN HOMOLOG"/>
    <property type="match status" value="1"/>
</dbReference>
<dbReference type="PANTHER" id="PTHR23508:SF10">
    <property type="entry name" value="CARBOXYLIC ACID TRANSPORTER PROTEIN HOMOLOG"/>
    <property type="match status" value="1"/>
</dbReference>
<comment type="caution">
    <text evidence="8">The sequence shown here is derived from an EMBL/GenBank/DDBJ whole genome shotgun (WGS) entry which is preliminary data.</text>
</comment>
<feature type="transmembrane region" description="Helical" evidence="6">
    <location>
        <begin position="330"/>
        <end position="349"/>
    </location>
</feature>
<evidence type="ECO:0000256" key="3">
    <source>
        <dbReference type="ARBA" id="ARBA00022989"/>
    </source>
</evidence>
<sequence length="458" mass="47912">MSSIPAPPAAGSRVTALAVLVVALCWTVVLFDGLDLFIYGAVLPGMLDDPDLGLSPGRAGDLGSYATFGMLLGALSAGTVTDWIGRKKVIIGCTTVFSLASAVCAMAPDLGVFGVARFVAGLGLGGLLPTTITLVAEYAPRGRGNLMIGLLMTAHQAGGILAALLGLWLVEPLGWRSAFWVGLAPLVIAVPLVAMYLPESLGFLLARDRTDEARRLADRYGVGLPATEPPTEPPTEPATEPATVTSPGRRHALFALFHDGRWRKTLLFWCASFGGLLLVYGVSTWLPTMMRGQGYELGSALAFLVVINLGGIVGMLVAGRIADRFGAARVAAIWFGCTAVGIYLLGIHMPLALTYIVVFLTGLWLFSAQTMVYATVAGRSTAENRATAVGWTSGMGRFGAVFGPWLGGRLVANEAQDWGFTVFAATALLATLMIGLTGLRTVRSTPRSGPAQPVSTAG</sequence>
<proteinExistence type="predicted"/>
<keyword evidence="4 6" id="KW-0472">Membrane</keyword>
<evidence type="ECO:0000256" key="2">
    <source>
        <dbReference type="ARBA" id="ARBA00022692"/>
    </source>
</evidence>
<protein>
    <submittedName>
        <fullName evidence="8">Aromatic acid/H+ symport family MFS transporter</fullName>
    </submittedName>
</protein>